<comment type="caution">
    <text evidence="3">The sequence shown here is derived from an EMBL/GenBank/DDBJ whole genome shotgun (WGS) entry which is preliminary data.</text>
</comment>
<dbReference type="Pfam" id="PF07534">
    <property type="entry name" value="TLD"/>
    <property type="match status" value="1"/>
</dbReference>
<evidence type="ECO:0000313" key="4">
    <source>
        <dbReference type="Proteomes" id="UP000265703"/>
    </source>
</evidence>
<proteinExistence type="predicted"/>
<dbReference type="EMBL" id="QKYT01001555">
    <property type="protein sequence ID" value="RIA79105.1"/>
    <property type="molecule type" value="Genomic_DNA"/>
</dbReference>
<reference evidence="3 4" key="1">
    <citation type="submission" date="2018-06" db="EMBL/GenBank/DDBJ databases">
        <title>Comparative genomics reveals the genomic features of Rhizophagus irregularis, R. cerebriforme, R. diaphanum and Gigaspora rosea, and their symbiotic lifestyle signature.</title>
        <authorList>
            <person name="Morin E."/>
            <person name="San Clemente H."/>
            <person name="Chen E.C.H."/>
            <person name="De La Providencia I."/>
            <person name="Hainaut M."/>
            <person name="Kuo A."/>
            <person name="Kohler A."/>
            <person name="Murat C."/>
            <person name="Tang N."/>
            <person name="Roy S."/>
            <person name="Loubradou J."/>
            <person name="Henrissat B."/>
            <person name="Grigoriev I.V."/>
            <person name="Corradi N."/>
            <person name="Roux C."/>
            <person name="Martin F.M."/>
        </authorList>
    </citation>
    <scope>NUCLEOTIDE SEQUENCE [LARGE SCALE GENOMIC DNA]</scope>
    <source>
        <strain evidence="3 4">DAOM 227022</strain>
    </source>
</reference>
<feature type="domain" description="TLDc" evidence="1">
    <location>
        <begin position="15"/>
        <end position="145"/>
    </location>
</feature>
<accession>A0A397TM76</accession>
<evidence type="ECO:0000313" key="2">
    <source>
        <dbReference type="EMBL" id="RIA79105.1"/>
    </source>
</evidence>
<dbReference type="Proteomes" id="UP000265703">
    <property type="component" value="Unassembled WGS sequence"/>
</dbReference>
<organism evidence="3 4">
    <name type="scientific">Glomus cerebriforme</name>
    <dbReference type="NCBI Taxonomy" id="658196"/>
    <lineage>
        <taxon>Eukaryota</taxon>
        <taxon>Fungi</taxon>
        <taxon>Fungi incertae sedis</taxon>
        <taxon>Mucoromycota</taxon>
        <taxon>Glomeromycotina</taxon>
        <taxon>Glomeromycetes</taxon>
        <taxon>Glomerales</taxon>
        <taxon>Glomeraceae</taxon>
        <taxon>Glomus</taxon>
    </lineage>
</organism>
<dbReference type="EMBL" id="QKYT01000028">
    <property type="protein sequence ID" value="RIA97557.1"/>
    <property type="molecule type" value="Genomic_DNA"/>
</dbReference>
<name>A0A397TM76_9GLOM</name>
<protein>
    <recommendedName>
        <fullName evidence="1">TLDc domain-containing protein</fullName>
    </recommendedName>
</protein>
<evidence type="ECO:0000259" key="1">
    <source>
        <dbReference type="PROSITE" id="PS51886"/>
    </source>
</evidence>
<keyword evidence="4" id="KW-1185">Reference proteome</keyword>
<gene>
    <name evidence="3" type="ORF">C1645_752151</name>
    <name evidence="2" type="ORF">C1645_794858</name>
</gene>
<dbReference type="InterPro" id="IPR006571">
    <property type="entry name" value="TLDc_dom"/>
</dbReference>
<dbReference type="PROSITE" id="PS51886">
    <property type="entry name" value="TLDC"/>
    <property type="match status" value="1"/>
</dbReference>
<dbReference type="OrthoDB" id="2439862at2759"/>
<sequence length="145" mass="16703">MIPGYKPTYTSRPSIIINRGHIALFANWIDRIERKNIENIPYEFNLLYRASRDGNTAAAFHTKCDNKGATMVVLKIKNSEQIVGGYNPLFWDSSNTYKSTKDSFILSFTDKNDPQSAKVVRSFYTMYLPNSINVDDYEVFQVIKK</sequence>
<evidence type="ECO:0000313" key="3">
    <source>
        <dbReference type="EMBL" id="RIA97557.1"/>
    </source>
</evidence>
<dbReference type="AlphaFoldDB" id="A0A397TM76"/>